<feature type="compositionally biased region" description="Low complexity" evidence="1">
    <location>
        <begin position="290"/>
        <end position="302"/>
    </location>
</feature>
<sequence>MPSKKNTRKANKYEVALPFGGRTAGDPERQPVPAKRERTKEDLRRLLWSTPLIVVASLIALFLVGLPVWSHHTRGQWQAGEYTQATGEYSTQRTLTTYGPESWVAHYNVGTSLLKDGKAGKALSELQIALEGVPKATQDEEGHIQVFSYECQVRINTALAFEVLGDQAMESGNGDEADQNYQQADETLVACTLDSRPQDPSDPQDQSSGGQGGQGGDQGQSGDSDQSSSSQSGLSSDNEADRQGEDSEPDQGSGDGSANQEESSQSEQASKARERLKNKRQRAQGKPGKSNNSQSSESSGQRSSGGGQGQSQQGDSSNQDGDEESKPKTAEEQRRREIERRLRRSTDVDEDSSATTRTGDSNGAW</sequence>
<feature type="compositionally biased region" description="Gly residues" evidence="1">
    <location>
        <begin position="209"/>
        <end position="219"/>
    </location>
</feature>
<keyword evidence="2" id="KW-0812">Transmembrane</keyword>
<keyword evidence="2" id="KW-0472">Membrane</keyword>
<dbReference type="OrthoDB" id="3252011at2"/>
<organism evidence="3 4">
    <name type="scientific">Schaalia turicensis</name>
    <dbReference type="NCBI Taxonomy" id="131111"/>
    <lineage>
        <taxon>Bacteria</taxon>
        <taxon>Bacillati</taxon>
        <taxon>Actinomycetota</taxon>
        <taxon>Actinomycetes</taxon>
        <taxon>Actinomycetales</taxon>
        <taxon>Actinomycetaceae</taxon>
        <taxon>Schaalia</taxon>
    </lineage>
</organism>
<evidence type="ECO:0000256" key="1">
    <source>
        <dbReference type="SAM" id="MobiDB-lite"/>
    </source>
</evidence>
<keyword evidence="2" id="KW-1133">Transmembrane helix</keyword>
<evidence type="ECO:0000313" key="4">
    <source>
        <dbReference type="Proteomes" id="UP000234545"/>
    </source>
</evidence>
<dbReference type="Proteomes" id="UP000234545">
    <property type="component" value="Unassembled WGS sequence"/>
</dbReference>
<evidence type="ECO:0000313" key="3">
    <source>
        <dbReference type="EMBL" id="PKY66044.1"/>
    </source>
</evidence>
<feature type="transmembrane region" description="Helical" evidence="2">
    <location>
        <begin position="46"/>
        <end position="69"/>
    </location>
</feature>
<gene>
    <name evidence="3" type="ORF">CYJ25_06235</name>
</gene>
<feature type="compositionally biased region" description="Basic and acidic residues" evidence="1">
    <location>
        <begin position="324"/>
        <end position="347"/>
    </location>
</feature>
<feature type="region of interest" description="Disordered" evidence="1">
    <location>
        <begin position="1"/>
        <end position="37"/>
    </location>
</feature>
<feature type="compositionally biased region" description="Low complexity" evidence="1">
    <location>
        <begin position="310"/>
        <end position="319"/>
    </location>
</feature>
<evidence type="ECO:0000256" key="2">
    <source>
        <dbReference type="SAM" id="Phobius"/>
    </source>
</evidence>
<feature type="compositionally biased region" description="Low complexity" evidence="1">
    <location>
        <begin position="257"/>
        <end position="269"/>
    </location>
</feature>
<name>A0A2I1I4I0_9ACTO</name>
<protein>
    <recommendedName>
        <fullName evidence="5">Tetratricopeptide repeat protein</fullName>
    </recommendedName>
</protein>
<comment type="caution">
    <text evidence="3">The sequence shown here is derived from an EMBL/GenBank/DDBJ whole genome shotgun (WGS) entry which is preliminary data.</text>
</comment>
<dbReference type="EMBL" id="PKKJ01000007">
    <property type="protein sequence ID" value="PKY66044.1"/>
    <property type="molecule type" value="Genomic_DNA"/>
</dbReference>
<dbReference type="RefSeq" id="WP_101628323.1">
    <property type="nucleotide sequence ID" value="NZ_PKKJ01000007.1"/>
</dbReference>
<reference evidence="3 4" key="1">
    <citation type="submission" date="2017-12" db="EMBL/GenBank/DDBJ databases">
        <title>Phylogenetic diversity of female urinary microbiome.</title>
        <authorList>
            <person name="Thomas-White K."/>
            <person name="Wolfe A.J."/>
        </authorList>
    </citation>
    <scope>NUCLEOTIDE SEQUENCE [LARGE SCALE GENOMIC DNA]</scope>
    <source>
        <strain evidence="3 4">UMB0250</strain>
    </source>
</reference>
<feature type="compositionally biased region" description="Basic residues" evidence="1">
    <location>
        <begin position="1"/>
        <end position="10"/>
    </location>
</feature>
<feature type="compositionally biased region" description="Basic and acidic residues" evidence="1">
    <location>
        <begin position="25"/>
        <end position="37"/>
    </location>
</feature>
<feature type="region of interest" description="Disordered" evidence="1">
    <location>
        <begin position="193"/>
        <end position="365"/>
    </location>
</feature>
<proteinExistence type="predicted"/>
<accession>A0A2I1I4I0</accession>
<dbReference type="Gene3D" id="1.25.40.10">
    <property type="entry name" value="Tetratricopeptide repeat domain"/>
    <property type="match status" value="1"/>
</dbReference>
<dbReference type="AlphaFoldDB" id="A0A2I1I4I0"/>
<feature type="compositionally biased region" description="Low complexity" evidence="1">
    <location>
        <begin position="220"/>
        <end position="237"/>
    </location>
</feature>
<dbReference type="SUPFAM" id="SSF48452">
    <property type="entry name" value="TPR-like"/>
    <property type="match status" value="1"/>
</dbReference>
<dbReference type="InterPro" id="IPR011990">
    <property type="entry name" value="TPR-like_helical_dom_sf"/>
</dbReference>
<feature type="compositionally biased region" description="Polar residues" evidence="1">
    <location>
        <begin position="353"/>
        <end position="365"/>
    </location>
</feature>
<evidence type="ECO:0008006" key="5">
    <source>
        <dbReference type="Google" id="ProtNLM"/>
    </source>
</evidence>